<dbReference type="PANTHER" id="PTHR21250">
    <property type="entry name" value="PRE-RRNA-PROCESSING PROTEIN TSR2 HOMOLOG"/>
    <property type="match status" value="1"/>
</dbReference>
<name>A0A9N9MWP3_9CUCU</name>
<evidence type="ECO:0000256" key="3">
    <source>
        <dbReference type="ARBA" id="ARBA00017551"/>
    </source>
</evidence>
<keyword evidence="4" id="KW-0698">rRNA processing</keyword>
<organism evidence="6 7">
    <name type="scientific">Ceutorhynchus assimilis</name>
    <name type="common">cabbage seed weevil</name>
    <dbReference type="NCBI Taxonomy" id="467358"/>
    <lineage>
        <taxon>Eukaryota</taxon>
        <taxon>Metazoa</taxon>
        <taxon>Ecdysozoa</taxon>
        <taxon>Arthropoda</taxon>
        <taxon>Hexapoda</taxon>
        <taxon>Insecta</taxon>
        <taxon>Pterygota</taxon>
        <taxon>Neoptera</taxon>
        <taxon>Endopterygota</taxon>
        <taxon>Coleoptera</taxon>
        <taxon>Polyphaga</taxon>
        <taxon>Cucujiformia</taxon>
        <taxon>Curculionidae</taxon>
        <taxon>Ceutorhynchinae</taxon>
        <taxon>Ceutorhynchus</taxon>
    </lineage>
</organism>
<dbReference type="Proteomes" id="UP001152799">
    <property type="component" value="Chromosome 6"/>
</dbReference>
<dbReference type="OrthoDB" id="263560at2759"/>
<comment type="similarity">
    <text evidence="2">Belongs to the TSR2 family.</text>
</comment>
<dbReference type="EMBL" id="OU892282">
    <property type="protein sequence ID" value="CAG9770595.1"/>
    <property type="molecule type" value="Genomic_DNA"/>
</dbReference>
<comment type="function">
    <text evidence="1">May be involved in 20S pre-rRNA processing.</text>
</comment>
<gene>
    <name evidence="6" type="ORF">CEUTPL_LOCUS11046</name>
</gene>
<feature type="region of interest" description="Disordered" evidence="5">
    <location>
        <begin position="126"/>
        <end position="156"/>
    </location>
</feature>
<keyword evidence="7" id="KW-1185">Reference proteome</keyword>
<reference evidence="6" key="1">
    <citation type="submission" date="2022-01" db="EMBL/GenBank/DDBJ databases">
        <authorList>
            <person name="King R."/>
        </authorList>
    </citation>
    <scope>NUCLEOTIDE SEQUENCE</scope>
</reference>
<evidence type="ECO:0000256" key="4">
    <source>
        <dbReference type="ARBA" id="ARBA00022552"/>
    </source>
</evidence>
<protein>
    <recommendedName>
        <fullName evidence="3">Pre-rRNA-processing protein TSR2 homolog</fullName>
    </recommendedName>
</protein>
<dbReference type="InterPro" id="IPR019398">
    <property type="entry name" value="Pre-rRNA_process_TSR2"/>
</dbReference>
<accession>A0A9N9MWP3</accession>
<feature type="compositionally biased region" description="Acidic residues" evidence="5">
    <location>
        <begin position="131"/>
        <end position="148"/>
    </location>
</feature>
<dbReference type="AlphaFoldDB" id="A0A9N9MWP3"/>
<sequence>MEVPLTKIVSQIFSNWTALRLAVEHSMGGPNSKQAAIDFMNYMVQYCLHEPHVDVDKIQEALEDILDEEFETICEDESPRQIAQLLYKFLCLLLEDKTAECEIEFQKLPSGDSNWLNQQSQVVYNRTQIDSSDDSDSDSATPMEDDGWTEVKNRKK</sequence>
<evidence type="ECO:0000313" key="7">
    <source>
        <dbReference type="Proteomes" id="UP001152799"/>
    </source>
</evidence>
<evidence type="ECO:0000256" key="2">
    <source>
        <dbReference type="ARBA" id="ARBA00006524"/>
    </source>
</evidence>
<dbReference type="Pfam" id="PF10273">
    <property type="entry name" value="WGG"/>
    <property type="match status" value="1"/>
</dbReference>
<proteinExistence type="inferred from homology"/>
<evidence type="ECO:0000313" key="6">
    <source>
        <dbReference type="EMBL" id="CAG9770595.1"/>
    </source>
</evidence>
<evidence type="ECO:0000256" key="1">
    <source>
        <dbReference type="ARBA" id="ARBA00002210"/>
    </source>
</evidence>
<evidence type="ECO:0000256" key="5">
    <source>
        <dbReference type="SAM" id="MobiDB-lite"/>
    </source>
</evidence>
<dbReference type="GO" id="GO:0006364">
    <property type="term" value="P:rRNA processing"/>
    <property type="evidence" value="ECO:0007669"/>
    <property type="project" value="UniProtKB-KW"/>
</dbReference>